<feature type="region of interest" description="Disordered" evidence="2">
    <location>
        <begin position="962"/>
        <end position="981"/>
    </location>
</feature>
<sequence length="1041" mass="113806">MTQAANPLNISEIPVEVLLDNLLPCLPVHDILSLACCSKVCFLICASSTMPGVPYPMQVPLEGIRVVNLVAGGMSFHALDSEGRVHVWGTSFSHATTHVPNVHWSYHPHIGQLTTDDSHADFKISCGRVHSSFLDSANKIWTCTNWGRPFRLSSPIFNEPDYAPKQIECGWMFSSLLTKSGDVFVWWPFAGSMGDAIQEKMQEMDGDGDTKAYATKDNVIPCITWDLDVMPTRLPSIPPLPDLVNTGDIKKADPTQLIQIAGFDNHIVGLTNNGHVLKYGSLHDETGVPRGRWEYLPQFSEVERVREQATFSDESDAAKLEPPETMKITHLSANFLHFVAYSTGQSSIVLVGDTDTNPESQPKIIRELQNKSVISVVIGDYHNAALTANGKLLTWGAYSNGALGLGDPFELEPGAPGGFASSEDRVAARRHWRTPPSVQVPTEVRFDHNLKKPKDRFCFATTAAGWHTGALVIDLESNEDEGEMEQAGLINNAQHHPGPSQGQWATPPIIPLPGILRFGHAARALAAVGIRIFLFCLHFRLECSSTVSFSPASAVQLIILTSFARKTLGASLQAPGHTPWEGVQDASAKDWKPEGSMFPPGCLSSRLSRLRRPSAQSSTTASSHTNESRGLDLLDVEMDNTSLDKPPVRIIDSRTLGLPSLVVSNSEFTFPLTLESSHSLSSSLASRRGKNAPAPILVPTNRRTKELPYPTIPSAFLGSPSQHLPHFGFVDGDSKPTLAFEEMITNLRLQCLTMALQTPSDFSFNSRSCLGLNSEPPESSAEGKIESDDLDFAVPLCDNPDFSSTLSTSEVQNPDHVARRQSRAKGMLDSSQEKKADTLRRSICDQKASDALVRPVTLPGDRGLDAGVIRNPTSPPVLRSAMMTGRQTPRRTPLKNVRFVLTHEDIAKSGQDKLTLSNHCQLSDGHLAAPASLSLTRKQSSLRSTWRKARAVAVSFPSRASTLAETTHQDPTPTQASPGRHSLSRIIKGPLFSTAKDERAFLSVNRSDRSFDEKAAARENVVQEKKSRLPIPLRNILIHFK</sequence>
<gene>
    <name evidence="3" type="ORF">CVT26_007094</name>
</gene>
<dbReference type="Proteomes" id="UP000284706">
    <property type="component" value="Unassembled WGS sequence"/>
</dbReference>
<dbReference type="AlphaFoldDB" id="A0A409VNP9"/>
<evidence type="ECO:0000313" key="3">
    <source>
        <dbReference type="EMBL" id="PPQ67894.1"/>
    </source>
</evidence>
<dbReference type="InParanoid" id="A0A409VNP9"/>
<comment type="caution">
    <text evidence="3">The sequence shown here is derived from an EMBL/GenBank/DDBJ whole genome shotgun (WGS) entry which is preliminary data.</text>
</comment>
<dbReference type="GO" id="GO:0005085">
    <property type="term" value="F:guanyl-nucleotide exchange factor activity"/>
    <property type="evidence" value="ECO:0007669"/>
    <property type="project" value="TreeGrafter"/>
</dbReference>
<proteinExistence type="predicted"/>
<dbReference type="OrthoDB" id="61110at2759"/>
<dbReference type="SUPFAM" id="SSF50985">
    <property type="entry name" value="RCC1/BLIP-II"/>
    <property type="match status" value="2"/>
</dbReference>
<feature type="region of interest" description="Disordered" evidence="2">
    <location>
        <begin position="804"/>
        <end position="839"/>
    </location>
</feature>
<feature type="compositionally biased region" description="Polar residues" evidence="2">
    <location>
        <begin position="962"/>
        <end position="977"/>
    </location>
</feature>
<dbReference type="PANTHER" id="PTHR45982">
    <property type="entry name" value="REGULATOR OF CHROMOSOME CONDENSATION"/>
    <property type="match status" value="1"/>
</dbReference>
<dbReference type="STRING" id="231916.A0A409VNP9"/>
<dbReference type="InterPro" id="IPR051553">
    <property type="entry name" value="Ran_GTPase-activating"/>
</dbReference>
<dbReference type="InterPro" id="IPR000408">
    <property type="entry name" value="Reg_chr_condens"/>
</dbReference>
<name>A0A409VNP9_9AGAR</name>
<keyword evidence="4" id="KW-1185">Reference proteome</keyword>
<dbReference type="InterPro" id="IPR009091">
    <property type="entry name" value="RCC1/BLIP-II"/>
</dbReference>
<dbReference type="EMBL" id="NHYE01005606">
    <property type="protein sequence ID" value="PPQ67894.1"/>
    <property type="molecule type" value="Genomic_DNA"/>
</dbReference>
<dbReference type="Gene3D" id="2.130.10.30">
    <property type="entry name" value="Regulator of chromosome condensation 1/beta-lactamase-inhibitor protein II"/>
    <property type="match status" value="2"/>
</dbReference>
<evidence type="ECO:0000256" key="1">
    <source>
        <dbReference type="PROSITE-ProRule" id="PRU00235"/>
    </source>
</evidence>
<dbReference type="GO" id="GO:0005737">
    <property type="term" value="C:cytoplasm"/>
    <property type="evidence" value="ECO:0007669"/>
    <property type="project" value="TreeGrafter"/>
</dbReference>
<feature type="repeat" description="RCC1" evidence="1">
    <location>
        <begin position="338"/>
        <end position="389"/>
    </location>
</feature>
<dbReference type="PANTHER" id="PTHR45982:SF3">
    <property type="entry name" value="F-BOX PROTEIN POF9"/>
    <property type="match status" value="1"/>
</dbReference>
<dbReference type="PROSITE" id="PS50012">
    <property type="entry name" value="RCC1_3"/>
    <property type="match status" value="1"/>
</dbReference>
<organism evidence="3 4">
    <name type="scientific">Gymnopilus dilepis</name>
    <dbReference type="NCBI Taxonomy" id="231916"/>
    <lineage>
        <taxon>Eukaryota</taxon>
        <taxon>Fungi</taxon>
        <taxon>Dikarya</taxon>
        <taxon>Basidiomycota</taxon>
        <taxon>Agaricomycotina</taxon>
        <taxon>Agaricomycetes</taxon>
        <taxon>Agaricomycetidae</taxon>
        <taxon>Agaricales</taxon>
        <taxon>Agaricineae</taxon>
        <taxon>Hymenogastraceae</taxon>
        <taxon>Gymnopilus</taxon>
    </lineage>
</organism>
<evidence type="ECO:0000313" key="4">
    <source>
        <dbReference type="Proteomes" id="UP000284706"/>
    </source>
</evidence>
<dbReference type="Pfam" id="PF13540">
    <property type="entry name" value="RCC1_2"/>
    <property type="match status" value="1"/>
</dbReference>
<evidence type="ECO:0000256" key="2">
    <source>
        <dbReference type="SAM" id="MobiDB-lite"/>
    </source>
</evidence>
<protein>
    <recommendedName>
        <fullName evidence="5">F-box domain-containing protein</fullName>
    </recommendedName>
</protein>
<evidence type="ECO:0008006" key="5">
    <source>
        <dbReference type="Google" id="ProtNLM"/>
    </source>
</evidence>
<reference evidence="3 4" key="1">
    <citation type="journal article" date="2018" name="Evol. Lett.">
        <title>Horizontal gene cluster transfer increased hallucinogenic mushroom diversity.</title>
        <authorList>
            <person name="Reynolds H.T."/>
            <person name="Vijayakumar V."/>
            <person name="Gluck-Thaler E."/>
            <person name="Korotkin H.B."/>
            <person name="Matheny P.B."/>
            <person name="Slot J.C."/>
        </authorList>
    </citation>
    <scope>NUCLEOTIDE SEQUENCE [LARGE SCALE GENOMIC DNA]</scope>
    <source>
        <strain evidence="3 4">SRW20</strain>
    </source>
</reference>
<accession>A0A409VNP9</accession>